<proteinExistence type="predicted"/>
<comment type="caution">
    <text evidence="1">The sequence shown here is derived from an EMBL/GenBank/DDBJ whole genome shotgun (WGS) entry which is preliminary data.</text>
</comment>
<dbReference type="EMBL" id="QTSX02004363">
    <property type="protein sequence ID" value="KAJ9065272.1"/>
    <property type="molecule type" value="Genomic_DNA"/>
</dbReference>
<evidence type="ECO:0000313" key="1">
    <source>
        <dbReference type="EMBL" id="KAJ9065272.1"/>
    </source>
</evidence>
<gene>
    <name evidence="1" type="ORF">DSO57_1021334</name>
</gene>
<organism evidence="1 2">
    <name type="scientific">Entomophthora muscae</name>
    <dbReference type="NCBI Taxonomy" id="34485"/>
    <lineage>
        <taxon>Eukaryota</taxon>
        <taxon>Fungi</taxon>
        <taxon>Fungi incertae sedis</taxon>
        <taxon>Zoopagomycota</taxon>
        <taxon>Entomophthoromycotina</taxon>
        <taxon>Entomophthoromycetes</taxon>
        <taxon>Entomophthorales</taxon>
        <taxon>Entomophthoraceae</taxon>
        <taxon>Entomophthora</taxon>
    </lineage>
</organism>
<sequence length="242" mass="26705">MDEGYQHMQMIPLAKPTWSDRAAQEYGAMQIGAERQDVWSGMPARPLGPPVGWTNLDRSQAHSVGGVDVVKLVPILTFLVFAAAGVRLVYLDTEIKARSLTIFYRQEMHACAQKFMNHLCYSPSSVASAECEGWRRCMQDPKEVAWTPLLIELLCQMVEKISIAISVSPMVITMFLSVLSTVGLLASFHLALNSTTKPSPRQTTALGSYRTATDPSQGVDVPYIIHLILPSAIALLILFLKK</sequence>
<protein>
    <submittedName>
        <fullName evidence="1">Uncharacterized protein</fullName>
    </submittedName>
</protein>
<reference evidence="1" key="1">
    <citation type="submission" date="2022-04" db="EMBL/GenBank/DDBJ databases">
        <title>Genome of the entomopathogenic fungus Entomophthora muscae.</title>
        <authorList>
            <person name="Elya C."/>
            <person name="Lovett B.R."/>
            <person name="Lee E."/>
            <person name="Macias A.M."/>
            <person name="Hajek A.E."/>
            <person name="De Bivort B.L."/>
            <person name="Kasson M.T."/>
            <person name="De Fine Licht H.H."/>
            <person name="Stajich J.E."/>
        </authorList>
    </citation>
    <scope>NUCLEOTIDE SEQUENCE</scope>
    <source>
        <strain evidence="1">Berkeley</strain>
    </source>
</reference>
<dbReference type="Proteomes" id="UP001165960">
    <property type="component" value="Unassembled WGS sequence"/>
</dbReference>
<evidence type="ECO:0000313" key="2">
    <source>
        <dbReference type="Proteomes" id="UP001165960"/>
    </source>
</evidence>
<name>A0ACC2SS95_9FUNG</name>
<accession>A0ACC2SS95</accession>
<keyword evidence="2" id="KW-1185">Reference proteome</keyword>